<comment type="function">
    <text evidence="2">Plant non-specific lipid-transfer proteins transfer phospholipids as well as galactolipids across membranes. May play a role in wax or cutin deposition in the cell walls of expanding epidermal cells and certain secretory tissues.</text>
</comment>
<organism evidence="5 6">
    <name type="scientific">Nepenthes gracilis</name>
    <name type="common">Slender pitcher plant</name>
    <dbReference type="NCBI Taxonomy" id="150966"/>
    <lineage>
        <taxon>Eukaryota</taxon>
        <taxon>Viridiplantae</taxon>
        <taxon>Streptophyta</taxon>
        <taxon>Embryophyta</taxon>
        <taxon>Tracheophyta</taxon>
        <taxon>Spermatophyta</taxon>
        <taxon>Magnoliopsida</taxon>
        <taxon>eudicotyledons</taxon>
        <taxon>Gunneridae</taxon>
        <taxon>Pentapetalae</taxon>
        <taxon>Caryophyllales</taxon>
        <taxon>Nepenthaceae</taxon>
        <taxon>Nepenthes</taxon>
    </lineage>
</organism>
<evidence type="ECO:0000256" key="1">
    <source>
        <dbReference type="ARBA" id="ARBA00009748"/>
    </source>
</evidence>
<dbReference type="CDD" id="cd01960">
    <property type="entry name" value="nsLTP1"/>
    <property type="match status" value="1"/>
</dbReference>
<dbReference type="InterPro" id="IPR016140">
    <property type="entry name" value="Bifunc_inhib/LTP/seed_store"/>
</dbReference>
<proteinExistence type="inferred from homology"/>
<evidence type="ECO:0000313" key="5">
    <source>
        <dbReference type="EMBL" id="GMH10024.1"/>
    </source>
</evidence>
<evidence type="ECO:0000256" key="3">
    <source>
        <dbReference type="SAM" id="SignalP"/>
    </source>
</evidence>
<reference evidence="5" key="1">
    <citation type="submission" date="2023-05" db="EMBL/GenBank/DDBJ databases">
        <title>Nepenthes gracilis genome sequencing.</title>
        <authorList>
            <person name="Fukushima K."/>
        </authorList>
    </citation>
    <scope>NUCLEOTIDE SEQUENCE</scope>
    <source>
        <strain evidence="5">SING2019-196</strain>
    </source>
</reference>
<feature type="chain" id="PRO_5042053260" description="Non-specific lipid-transfer protein" evidence="3">
    <location>
        <begin position="20"/>
        <end position="122"/>
    </location>
</feature>
<keyword evidence="2" id="KW-0813">Transport</keyword>
<keyword evidence="6" id="KW-1185">Reference proteome</keyword>
<evidence type="ECO:0000259" key="4">
    <source>
        <dbReference type="SMART" id="SM00499"/>
    </source>
</evidence>
<dbReference type="PROSITE" id="PS00597">
    <property type="entry name" value="PLANT_LTP"/>
    <property type="match status" value="1"/>
</dbReference>
<protein>
    <recommendedName>
        <fullName evidence="2">Non-specific lipid-transfer protein</fullName>
    </recommendedName>
</protein>
<evidence type="ECO:0000313" key="6">
    <source>
        <dbReference type="Proteomes" id="UP001279734"/>
    </source>
</evidence>
<comment type="caution">
    <text evidence="5">The sequence shown here is derived from an EMBL/GenBank/DDBJ whole genome shotgun (WGS) entry which is preliminary data.</text>
</comment>
<accession>A0AAD3SG27</accession>
<dbReference type="GO" id="GO:0008289">
    <property type="term" value="F:lipid binding"/>
    <property type="evidence" value="ECO:0007669"/>
    <property type="project" value="UniProtKB-KW"/>
</dbReference>
<feature type="signal peptide" evidence="3">
    <location>
        <begin position="1"/>
        <end position="19"/>
    </location>
</feature>
<name>A0AAD3SG27_NEPGR</name>
<evidence type="ECO:0000256" key="2">
    <source>
        <dbReference type="RuleBase" id="RU000628"/>
    </source>
</evidence>
<dbReference type="Pfam" id="PF00234">
    <property type="entry name" value="Tryp_alpha_amyl"/>
    <property type="match status" value="1"/>
</dbReference>
<dbReference type="AlphaFoldDB" id="A0AAD3SG27"/>
<dbReference type="PANTHER" id="PTHR33076">
    <property type="entry name" value="NON-SPECIFIC LIPID-TRANSFER PROTEIN 2-RELATED"/>
    <property type="match status" value="1"/>
</dbReference>
<comment type="similarity">
    <text evidence="1 2">Belongs to the plant LTP family.</text>
</comment>
<dbReference type="EMBL" id="BSYO01000009">
    <property type="protein sequence ID" value="GMH10024.1"/>
    <property type="molecule type" value="Genomic_DNA"/>
</dbReference>
<dbReference type="Gene3D" id="1.10.110.10">
    <property type="entry name" value="Plant lipid-transfer and hydrophobic proteins"/>
    <property type="match status" value="1"/>
</dbReference>
<keyword evidence="2" id="KW-0446">Lipid-binding</keyword>
<dbReference type="SUPFAM" id="SSF47699">
    <property type="entry name" value="Bifunctional inhibitor/lipid-transfer protein/seed storage 2S albumin"/>
    <property type="match status" value="1"/>
</dbReference>
<sequence>MSSPSLLLKLSFVVAMALAVVVVTPPADAAISCSAVVGDLRPCLGYLTGSSGTVPPGCCTGIKTLNSAAKTTPDRQAACSCLKNLASSLGSGTVTKAAGLPGKCGVSVGYPISPSTDCSKVK</sequence>
<dbReference type="InterPro" id="IPR000528">
    <property type="entry name" value="Plant_nsLTP"/>
</dbReference>
<dbReference type="InterPro" id="IPR036312">
    <property type="entry name" value="Bifun_inhib/LTP/seed_sf"/>
</dbReference>
<dbReference type="Proteomes" id="UP001279734">
    <property type="component" value="Unassembled WGS sequence"/>
</dbReference>
<dbReference type="SMART" id="SM00499">
    <property type="entry name" value="AAI"/>
    <property type="match status" value="1"/>
</dbReference>
<dbReference type="GO" id="GO:0006869">
    <property type="term" value="P:lipid transport"/>
    <property type="evidence" value="ECO:0007669"/>
    <property type="project" value="InterPro"/>
</dbReference>
<feature type="domain" description="Bifunctional inhibitor/plant lipid transfer protein/seed storage helical" evidence="4">
    <location>
        <begin position="33"/>
        <end position="118"/>
    </location>
</feature>
<gene>
    <name evidence="5" type="ORF">Nepgr_011865</name>
</gene>
<keyword evidence="3" id="KW-0732">Signal</keyword>
<dbReference type="PRINTS" id="PR00382">
    <property type="entry name" value="LIPIDTRNSFER"/>
</dbReference>